<evidence type="ECO:0008006" key="3">
    <source>
        <dbReference type="Google" id="ProtNLM"/>
    </source>
</evidence>
<name>J7TW47_MORMO</name>
<reference evidence="1 2" key="1">
    <citation type="journal article" date="2012" name="BMC Genomics">
        <title>Whole-genome sequencing and identification of Morganella morganii KT pathogenicity-related genes.</title>
        <authorList>
            <person name="Chen Y.T."/>
            <person name="Peng H.L."/>
            <person name="Shia W.C."/>
            <person name="Hsu F.R."/>
            <person name="Ken C.F."/>
            <person name="Tsao Y.M."/>
            <person name="Chen C.H."/>
            <person name="Liu C.E."/>
            <person name="Hsieh M.F."/>
            <person name="Chen H.C."/>
            <person name="Tang C.Y."/>
            <person name="Ku T.H."/>
        </authorList>
    </citation>
    <scope>NUCLEOTIDE SEQUENCE [LARGE SCALE GENOMIC DNA]</scope>
    <source>
        <strain evidence="1 2">KT</strain>
    </source>
</reference>
<sequence>MISRRSFIFGSASALIVGASILGYKFLDKKGRGLYIYKWGAKSGGNDWCFVRTPENYTEYGKKHEFVVLNHGNGWVMNGTEATANFSGSTQFGVDQQNNGAYLNKKRADYVEFSSPLIEMLLNNGYVVCGAQNDNGMPDGSSAGWGADIVRNNIKDFVSHIKNNFNVTEYCHMVGASNGGLATLNAAMIMPEKSIKSITLMYPVTNLYAAWKYSHRESVEAAYGITPNSFYSFLKKTSGHDPMSAFTSYRVNDKELNKTSAIEYTSDIGLNKIIVKGKLYSEPEFETDRISVIKMSTFTWPKILCYYSMQDRTLDMDMHWIPFRSLLQNGGHKYKDIRVTGDHGGWMNHDDTDTILAWMS</sequence>
<dbReference type="eggNOG" id="COG1506">
    <property type="taxonomic scope" value="Bacteria"/>
</dbReference>
<evidence type="ECO:0000313" key="1">
    <source>
        <dbReference type="EMBL" id="AGG31933.1"/>
    </source>
</evidence>
<dbReference type="AlphaFoldDB" id="J7TW47"/>
<dbReference type="SUPFAM" id="SSF53474">
    <property type="entry name" value="alpha/beta-Hydrolases"/>
    <property type="match status" value="1"/>
</dbReference>
<dbReference type="InterPro" id="IPR029058">
    <property type="entry name" value="AB_hydrolase_fold"/>
</dbReference>
<dbReference type="Proteomes" id="UP000011834">
    <property type="component" value="Chromosome"/>
</dbReference>
<gene>
    <name evidence="1" type="ORF">MU9_2888</name>
</gene>
<organism evidence="1 2">
    <name type="scientific">Morganella morganii subsp. morganii KT</name>
    <dbReference type="NCBI Taxonomy" id="1124991"/>
    <lineage>
        <taxon>Bacteria</taxon>
        <taxon>Pseudomonadati</taxon>
        <taxon>Pseudomonadota</taxon>
        <taxon>Gammaproteobacteria</taxon>
        <taxon>Enterobacterales</taxon>
        <taxon>Morganellaceae</taxon>
        <taxon>Morganella</taxon>
    </lineage>
</organism>
<evidence type="ECO:0000313" key="2">
    <source>
        <dbReference type="Proteomes" id="UP000011834"/>
    </source>
</evidence>
<accession>J7TW47</accession>
<dbReference type="KEGG" id="mmk:MU9_2888"/>
<dbReference type="RefSeq" id="WP_004904204.1">
    <property type="nucleotide sequence ID" value="NC_020418.1"/>
</dbReference>
<dbReference type="HOGENOM" id="CLU_769059_0_0_6"/>
<keyword evidence="2" id="KW-1185">Reference proteome</keyword>
<dbReference type="Gene3D" id="3.40.50.1820">
    <property type="entry name" value="alpha/beta hydrolase"/>
    <property type="match status" value="1"/>
</dbReference>
<dbReference type="EMBL" id="CP004345">
    <property type="protein sequence ID" value="AGG31933.1"/>
    <property type="molecule type" value="Genomic_DNA"/>
</dbReference>
<protein>
    <recommendedName>
        <fullName evidence="3">Alpha/beta hydrolase</fullName>
    </recommendedName>
</protein>
<proteinExistence type="predicted"/>